<dbReference type="Gramene" id="RZC80051">
    <property type="protein sequence ID" value="RZC80051"/>
    <property type="gene ID" value="C5167_042627"/>
</dbReference>
<feature type="region of interest" description="Disordered" evidence="1">
    <location>
        <begin position="65"/>
        <end position="102"/>
    </location>
</feature>
<evidence type="ECO:0000313" key="2">
    <source>
        <dbReference type="EMBL" id="RZC80051.1"/>
    </source>
</evidence>
<accession>A0A4Y7L6P4</accession>
<dbReference type="AlphaFoldDB" id="A0A4Y7L6P4"/>
<keyword evidence="3" id="KW-1185">Reference proteome</keyword>
<dbReference type="STRING" id="3469.A0A4Y7L6P4"/>
<dbReference type="EMBL" id="CM010724">
    <property type="protein sequence ID" value="RZC80051.1"/>
    <property type="molecule type" value="Genomic_DNA"/>
</dbReference>
<evidence type="ECO:0000313" key="3">
    <source>
        <dbReference type="Proteomes" id="UP000316621"/>
    </source>
</evidence>
<dbReference type="Proteomes" id="UP000316621">
    <property type="component" value="Chromosome 10"/>
</dbReference>
<evidence type="ECO:0000256" key="1">
    <source>
        <dbReference type="SAM" id="MobiDB-lite"/>
    </source>
</evidence>
<gene>
    <name evidence="2" type="ORF">C5167_042627</name>
</gene>
<protein>
    <submittedName>
        <fullName evidence="2">Uncharacterized protein</fullName>
    </submittedName>
</protein>
<name>A0A4Y7L6P4_PAPSO</name>
<organism evidence="2 3">
    <name type="scientific">Papaver somniferum</name>
    <name type="common">Opium poppy</name>
    <dbReference type="NCBI Taxonomy" id="3469"/>
    <lineage>
        <taxon>Eukaryota</taxon>
        <taxon>Viridiplantae</taxon>
        <taxon>Streptophyta</taxon>
        <taxon>Embryophyta</taxon>
        <taxon>Tracheophyta</taxon>
        <taxon>Spermatophyta</taxon>
        <taxon>Magnoliopsida</taxon>
        <taxon>Ranunculales</taxon>
        <taxon>Papaveraceae</taxon>
        <taxon>Papaveroideae</taxon>
        <taxon>Papaver</taxon>
    </lineage>
</organism>
<proteinExistence type="predicted"/>
<sequence length="102" mass="11201">MVSTIQKKTLHSILASKLNKLCIPSSTSPNSGGGDEDFDFSEVFGPLTSSSTPYLMDPEIIHSRSHSFVGPSPRFTTSTSLPLSIEQETEQEVQVEKEKKRS</sequence>
<reference evidence="2 3" key="1">
    <citation type="journal article" date="2018" name="Science">
        <title>The opium poppy genome and morphinan production.</title>
        <authorList>
            <person name="Guo L."/>
            <person name="Winzer T."/>
            <person name="Yang X."/>
            <person name="Li Y."/>
            <person name="Ning Z."/>
            <person name="He Z."/>
            <person name="Teodor R."/>
            <person name="Lu Y."/>
            <person name="Bowser T.A."/>
            <person name="Graham I.A."/>
            <person name="Ye K."/>
        </authorList>
    </citation>
    <scope>NUCLEOTIDE SEQUENCE [LARGE SCALE GENOMIC DNA]</scope>
    <source>
        <strain evidence="3">cv. HN1</strain>
        <tissue evidence="2">Leaves</tissue>
    </source>
</reference>